<dbReference type="InterPro" id="IPR012337">
    <property type="entry name" value="RNaseH-like_sf"/>
</dbReference>
<evidence type="ECO:0000313" key="2">
    <source>
        <dbReference type="EMBL" id="KAL0287149.1"/>
    </source>
</evidence>
<dbReference type="PANTHER" id="PTHR45835:SF99">
    <property type="entry name" value="CHROMO DOMAIN-CONTAINING PROTEIN-RELATED"/>
    <property type="match status" value="1"/>
</dbReference>
<dbReference type="InterPro" id="IPR036397">
    <property type="entry name" value="RNaseH_sf"/>
</dbReference>
<dbReference type="EMBL" id="JACGWM010001835">
    <property type="protein sequence ID" value="KAL0287149.1"/>
    <property type="molecule type" value="Genomic_DNA"/>
</dbReference>
<dbReference type="PROSITE" id="PS50994">
    <property type="entry name" value="INTEGRASE"/>
    <property type="match status" value="1"/>
</dbReference>
<name>A0AAW2IYM4_9LAMI</name>
<reference evidence="2" key="2">
    <citation type="journal article" date="2024" name="Plant">
        <title>Genomic evolution and insights into agronomic trait innovations of Sesamum species.</title>
        <authorList>
            <person name="Miao H."/>
            <person name="Wang L."/>
            <person name="Qu L."/>
            <person name="Liu H."/>
            <person name="Sun Y."/>
            <person name="Le M."/>
            <person name="Wang Q."/>
            <person name="Wei S."/>
            <person name="Zheng Y."/>
            <person name="Lin W."/>
            <person name="Duan Y."/>
            <person name="Cao H."/>
            <person name="Xiong S."/>
            <person name="Wang X."/>
            <person name="Wei L."/>
            <person name="Li C."/>
            <person name="Ma Q."/>
            <person name="Ju M."/>
            <person name="Zhao R."/>
            <person name="Li G."/>
            <person name="Mu C."/>
            <person name="Tian Q."/>
            <person name="Mei H."/>
            <person name="Zhang T."/>
            <person name="Gao T."/>
            <person name="Zhang H."/>
        </authorList>
    </citation>
    <scope>NUCLEOTIDE SEQUENCE</scope>
    <source>
        <strain evidence="2">KEN8</strain>
    </source>
</reference>
<feature type="domain" description="Integrase catalytic" evidence="1">
    <location>
        <begin position="1"/>
        <end position="151"/>
    </location>
</feature>
<dbReference type="GO" id="GO:0003676">
    <property type="term" value="F:nucleic acid binding"/>
    <property type="evidence" value="ECO:0007669"/>
    <property type="project" value="InterPro"/>
</dbReference>
<dbReference type="Gene3D" id="3.30.420.10">
    <property type="entry name" value="Ribonuclease H-like superfamily/Ribonuclease H"/>
    <property type="match status" value="1"/>
</dbReference>
<dbReference type="InterPro" id="IPR001584">
    <property type="entry name" value="Integrase_cat-core"/>
</dbReference>
<sequence length="180" mass="21174">MDFVVGLPRTLRKHDAIWVIVDRLTKSTHFLPIQLGDSLDKLAELYVSKIVRLHGVPVSIMSDRDPRFTSHFWESLQRALGTKLHFSTVFHPQTDGQSEKTIQTLEDMMSACIMEFKGNWDDHLPLMEFAYNNSFHSSIGMAPYEALYGRRCCSPVCWELRDYDNWKVRSWCKKLWKRYK</sequence>
<proteinExistence type="predicted"/>
<dbReference type="AlphaFoldDB" id="A0AAW2IYM4"/>
<comment type="caution">
    <text evidence="2">The sequence shown here is derived from an EMBL/GenBank/DDBJ whole genome shotgun (WGS) entry which is preliminary data.</text>
</comment>
<protein>
    <submittedName>
        <fullName evidence="2">Transposon Ty3-I Gag-Pol polyprotein</fullName>
    </submittedName>
</protein>
<dbReference type="PANTHER" id="PTHR45835">
    <property type="entry name" value="YALI0A06105P"/>
    <property type="match status" value="1"/>
</dbReference>
<dbReference type="GO" id="GO:0015074">
    <property type="term" value="P:DNA integration"/>
    <property type="evidence" value="ECO:0007669"/>
    <property type="project" value="InterPro"/>
</dbReference>
<evidence type="ECO:0000259" key="1">
    <source>
        <dbReference type="PROSITE" id="PS50994"/>
    </source>
</evidence>
<dbReference type="SUPFAM" id="SSF53098">
    <property type="entry name" value="Ribonuclease H-like"/>
    <property type="match status" value="1"/>
</dbReference>
<accession>A0AAW2IYM4</accession>
<gene>
    <name evidence="2" type="ORF">Scaly_2774100</name>
</gene>
<reference evidence="2" key="1">
    <citation type="submission" date="2020-06" db="EMBL/GenBank/DDBJ databases">
        <authorList>
            <person name="Li T."/>
            <person name="Hu X."/>
            <person name="Zhang T."/>
            <person name="Song X."/>
            <person name="Zhang H."/>
            <person name="Dai N."/>
            <person name="Sheng W."/>
            <person name="Hou X."/>
            <person name="Wei L."/>
        </authorList>
    </citation>
    <scope>NUCLEOTIDE SEQUENCE</scope>
    <source>
        <strain evidence="2">KEN8</strain>
        <tissue evidence="2">Leaf</tissue>
    </source>
</reference>
<organism evidence="2">
    <name type="scientific">Sesamum calycinum</name>
    <dbReference type="NCBI Taxonomy" id="2727403"/>
    <lineage>
        <taxon>Eukaryota</taxon>
        <taxon>Viridiplantae</taxon>
        <taxon>Streptophyta</taxon>
        <taxon>Embryophyta</taxon>
        <taxon>Tracheophyta</taxon>
        <taxon>Spermatophyta</taxon>
        <taxon>Magnoliopsida</taxon>
        <taxon>eudicotyledons</taxon>
        <taxon>Gunneridae</taxon>
        <taxon>Pentapetalae</taxon>
        <taxon>asterids</taxon>
        <taxon>lamiids</taxon>
        <taxon>Lamiales</taxon>
        <taxon>Pedaliaceae</taxon>
        <taxon>Sesamum</taxon>
    </lineage>
</organism>